<gene>
    <name evidence="1" type="ORF">B9R14_08485</name>
</gene>
<reference evidence="1 2" key="1">
    <citation type="journal article" date="2018" name="Syst. Appl. Microbiol.">
        <title>Characterization and high-quality draft genome sequence of Herbivorax saccincola A7, an anaerobic, alkaliphilic, thermophilic, cellulolytic, and xylanolytic bacterium.</title>
        <authorList>
            <person name="Aikawa S."/>
            <person name="Baramee S."/>
            <person name="Sermsathanaswadi J."/>
            <person name="Thianheng P."/>
            <person name="Tachaapaikoon C."/>
            <person name="Shikata A."/>
            <person name="Waeonukul R."/>
            <person name="Pason P."/>
            <person name="Ratanakhanokchai K."/>
            <person name="Kosugi A."/>
        </authorList>
    </citation>
    <scope>NUCLEOTIDE SEQUENCE [LARGE SCALE GENOMIC DNA]</scope>
    <source>
        <strain evidence="1 2">A7</strain>
    </source>
</reference>
<dbReference type="RefSeq" id="WP_037295885.1">
    <property type="nucleotide sequence ID" value="NZ_NEMB01000003.1"/>
</dbReference>
<name>A0A2S8RAF8_9FIRM</name>
<sequence length="73" mass="8491">MLKSKSSYEKLIQEHKAKLQDYINNPDAYDNLGLLKNVSPEVRQKIIDGRIKALEKQIQKQIGELEKIIELLK</sequence>
<evidence type="ECO:0000313" key="2">
    <source>
        <dbReference type="Proteomes" id="UP000239720"/>
    </source>
</evidence>
<accession>A0A2S8RAF8</accession>
<dbReference type="OrthoDB" id="5194739at2"/>
<organism evidence="1 2">
    <name type="scientific">Acetivibrio saccincola</name>
    <dbReference type="NCBI Taxonomy" id="1677857"/>
    <lineage>
        <taxon>Bacteria</taxon>
        <taxon>Bacillati</taxon>
        <taxon>Bacillota</taxon>
        <taxon>Clostridia</taxon>
        <taxon>Eubacteriales</taxon>
        <taxon>Oscillospiraceae</taxon>
        <taxon>Acetivibrio</taxon>
    </lineage>
</organism>
<proteinExistence type="predicted"/>
<dbReference type="AlphaFoldDB" id="A0A2S8RAF8"/>
<evidence type="ECO:0000313" key="1">
    <source>
        <dbReference type="EMBL" id="PQQ66775.1"/>
    </source>
</evidence>
<protein>
    <submittedName>
        <fullName evidence="1">Uncharacterized protein</fullName>
    </submittedName>
</protein>
<comment type="caution">
    <text evidence="1">The sequence shown here is derived from an EMBL/GenBank/DDBJ whole genome shotgun (WGS) entry which is preliminary data.</text>
</comment>
<dbReference type="Proteomes" id="UP000239720">
    <property type="component" value="Unassembled WGS sequence"/>
</dbReference>
<dbReference type="EMBL" id="NEMB01000003">
    <property type="protein sequence ID" value="PQQ66775.1"/>
    <property type="molecule type" value="Genomic_DNA"/>
</dbReference>